<reference evidence="1 2" key="1">
    <citation type="submission" date="2019-07" db="EMBL/GenBank/DDBJ databases">
        <title>De Novo Assembly of kiwifruit Actinidia rufa.</title>
        <authorList>
            <person name="Sugita-Konishi S."/>
            <person name="Sato K."/>
            <person name="Mori E."/>
            <person name="Abe Y."/>
            <person name="Kisaki G."/>
            <person name="Hamano K."/>
            <person name="Suezawa K."/>
            <person name="Otani M."/>
            <person name="Fukuda T."/>
            <person name="Manabe T."/>
            <person name="Gomi K."/>
            <person name="Tabuchi M."/>
            <person name="Akimitsu K."/>
            <person name="Kataoka I."/>
        </authorList>
    </citation>
    <scope>NUCLEOTIDE SEQUENCE [LARGE SCALE GENOMIC DNA]</scope>
    <source>
        <strain evidence="2">cv. Fuchu</strain>
    </source>
</reference>
<dbReference type="EMBL" id="BJWL01000019">
    <property type="protein sequence ID" value="GFZ07939.1"/>
    <property type="molecule type" value="Genomic_DNA"/>
</dbReference>
<keyword evidence="2" id="KW-1185">Reference proteome</keyword>
<evidence type="ECO:0000313" key="2">
    <source>
        <dbReference type="Proteomes" id="UP000585474"/>
    </source>
</evidence>
<accession>A0A7J0GAW9</accession>
<name>A0A7J0GAW9_9ERIC</name>
<sequence length="128" mass="14326">MHTNEREHWQKGDRSLVHPPVPLAWTLCLCMVRSISYLAFRSTLQIHKPPNTSPSTIGSSQICSRRGWSRNPMDLGIPSENYGGAARLDGGRKFSPVVGGGYNWWDSGGYNLKTNKDEVKKLDLSLKL</sequence>
<evidence type="ECO:0000313" key="1">
    <source>
        <dbReference type="EMBL" id="GFZ07939.1"/>
    </source>
</evidence>
<organism evidence="1 2">
    <name type="scientific">Actinidia rufa</name>
    <dbReference type="NCBI Taxonomy" id="165716"/>
    <lineage>
        <taxon>Eukaryota</taxon>
        <taxon>Viridiplantae</taxon>
        <taxon>Streptophyta</taxon>
        <taxon>Embryophyta</taxon>
        <taxon>Tracheophyta</taxon>
        <taxon>Spermatophyta</taxon>
        <taxon>Magnoliopsida</taxon>
        <taxon>eudicotyledons</taxon>
        <taxon>Gunneridae</taxon>
        <taxon>Pentapetalae</taxon>
        <taxon>asterids</taxon>
        <taxon>Ericales</taxon>
        <taxon>Actinidiaceae</taxon>
        <taxon>Actinidia</taxon>
    </lineage>
</organism>
<dbReference type="Proteomes" id="UP000585474">
    <property type="component" value="Unassembled WGS sequence"/>
</dbReference>
<proteinExistence type="predicted"/>
<protein>
    <submittedName>
        <fullName evidence="1">Zinc finger protein 4</fullName>
    </submittedName>
</protein>
<gene>
    <name evidence="1" type="ORF">Acr_19g0008760</name>
</gene>
<dbReference type="AlphaFoldDB" id="A0A7J0GAW9"/>
<comment type="caution">
    <text evidence="1">The sequence shown here is derived from an EMBL/GenBank/DDBJ whole genome shotgun (WGS) entry which is preliminary data.</text>
</comment>